<dbReference type="HOGENOM" id="CLU_518670_0_0_11"/>
<dbReference type="CDD" id="cd00158">
    <property type="entry name" value="RHOD"/>
    <property type="match status" value="1"/>
</dbReference>
<organism evidence="3 4">
    <name type="scientific">Phycicoccus elongatus Lp2</name>
    <dbReference type="NCBI Taxonomy" id="1193181"/>
    <lineage>
        <taxon>Bacteria</taxon>
        <taxon>Bacillati</taxon>
        <taxon>Actinomycetota</taxon>
        <taxon>Actinomycetes</taxon>
        <taxon>Micrococcales</taxon>
        <taxon>Intrasporangiaceae</taxon>
        <taxon>Phycicoccus</taxon>
    </lineage>
</organism>
<keyword evidence="4" id="KW-1185">Reference proteome</keyword>
<evidence type="ECO:0000313" key="3">
    <source>
        <dbReference type="EMBL" id="CCH68498.1"/>
    </source>
</evidence>
<dbReference type="SUPFAM" id="SSF52821">
    <property type="entry name" value="Rhodanese/Cell cycle control phosphatase"/>
    <property type="match status" value="1"/>
</dbReference>
<dbReference type="PANTHER" id="PTHR45431:SF3">
    <property type="entry name" value="RHODANESE-LIKE DOMAIN-CONTAINING PROTEIN 15, CHLOROPLASTIC"/>
    <property type="match status" value="1"/>
</dbReference>
<sequence>MRGHGALGVGEVPDDVVEADACDPCGDLLLEPLGRDEDDAVGGGEDHADRLGHPAVGGHVDGAREVAGGELLGVAGVVDPGAEGDLVLELLPAQRGHRRVELAQLAVLAVEGGVVDEVAGRARLPLGDDREEGVDVHRTAGVVAAALLTDRALALGREVLAAGRAGAVGGEDPDGVRQPHELALDRVVEHPAELLGGVPDRREQVGATDVTDEEGVAGEHAVGDLVGAVLEDEDADRLGRVARGGHDLEGDAVRATERDPLTVVERADLELRRRRVAVADPGAGGLGQLEVTGEEVGVEVGVDDADDGQPELAGVGEVLLDVAARVDDDGLSGVLVGDEIGSLGQAVEVVLGEDHRVVSSGVAVPLDTLGGILVMSNRASPRSIPSMSAFVHRRRRSVLALTAGAGLAAVLGLAGCSGSTDETLDAKAFATAVASPGVTVVDVRTPEEFAAGHLRGAVNIDVNGPDFKAAVGELSKDGEYALYCRSGNRSATALATMKDLGFTHAYHLGGGIGAWTAAGGEVVTD</sequence>
<dbReference type="AlphaFoldDB" id="N0DXD2"/>
<accession>N0DXD2</accession>
<dbReference type="GO" id="GO:0004792">
    <property type="term" value="F:thiosulfate-cyanide sulfurtransferase activity"/>
    <property type="evidence" value="ECO:0007669"/>
    <property type="project" value="UniProtKB-EC"/>
</dbReference>
<dbReference type="PROSITE" id="PS50206">
    <property type="entry name" value="RHODANESE_3"/>
    <property type="match status" value="1"/>
</dbReference>
<dbReference type="Gene3D" id="3.40.250.10">
    <property type="entry name" value="Rhodanese-like domain"/>
    <property type="match status" value="1"/>
</dbReference>
<dbReference type="SMART" id="SM00450">
    <property type="entry name" value="RHOD"/>
    <property type="match status" value="1"/>
</dbReference>
<proteinExistence type="predicted"/>
<dbReference type="Proteomes" id="UP000013167">
    <property type="component" value="Unassembled WGS sequence"/>
</dbReference>
<dbReference type="EMBL" id="CAIZ01000004">
    <property type="protein sequence ID" value="CCH68498.1"/>
    <property type="molecule type" value="Genomic_DNA"/>
</dbReference>
<gene>
    <name evidence="3" type="ORF">BN10_1010013</name>
</gene>
<dbReference type="STRING" id="1193181.BN10_1010013"/>
<feature type="domain" description="Rhodanese" evidence="2">
    <location>
        <begin position="434"/>
        <end position="524"/>
    </location>
</feature>
<evidence type="ECO:0000313" key="4">
    <source>
        <dbReference type="Proteomes" id="UP000013167"/>
    </source>
</evidence>
<dbReference type="InterPro" id="IPR001763">
    <property type="entry name" value="Rhodanese-like_dom"/>
</dbReference>
<reference evidence="3 4" key="1">
    <citation type="journal article" date="2013" name="ISME J.">
        <title>A metabolic model for members of the genus Tetrasphaera involved in enhanced biological phosphorus removal.</title>
        <authorList>
            <person name="Kristiansen R."/>
            <person name="Nguyen H.T.T."/>
            <person name="Saunders A.M."/>
            <person name="Nielsen J.L."/>
            <person name="Wimmer R."/>
            <person name="Le V.Q."/>
            <person name="McIlroy S.J."/>
            <person name="Petrovski S."/>
            <person name="Seviour R.J."/>
            <person name="Calteau A."/>
            <person name="Nielsen K.L."/>
            <person name="Nielsen P.H."/>
        </authorList>
    </citation>
    <scope>NUCLEOTIDE SEQUENCE [LARGE SCALE GENOMIC DNA]</scope>
    <source>
        <strain evidence="3 4">Lp2</strain>
    </source>
</reference>
<name>N0DXD2_9MICO</name>
<dbReference type="Pfam" id="PF00581">
    <property type="entry name" value="Rhodanese"/>
    <property type="match status" value="1"/>
</dbReference>
<protein>
    <submittedName>
        <fullName evidence="3">Thiosulfate sulfurtransferase (Modular protein)</fullName>
        <ecNumber evidence="3">2.8.1.1</ecNumber>
    </submittedName>
</protein>
<feature type="region of interest" description="Disordered" evidence="1">
    <location>
        <begin position="33"/>
        <end position="52"/>
    </location>
</feature>
<evidence type="ECO:0000259" key="2">
    <source>
        <dbReference type="PROSITE" id="PS50206"/>
    </source>
</evidence>
<dbReference type="InterPro" id="IPR036873">
    <property type="entry name" value="Rhodanese-like_dom_sf"/>
</dbReference>
<dbReference type="eggNOG" id="COG0607">
    <property type="taxonomic scope" value="Bacteria"/>
</dbReference>
<keyword evidence="3" id="KW-0808">Transferase</keyword>
<evidence type="ECO:0000256" key="1">
    <source>
        <dbReference type="SAM" id="MobiDB-lite"/>
    </source>
</evidence>
<dbReference type="InterPro" id="IPR052367">
    <property type="entry name" value="Thiosulfate_ST/Rhodanese-like"/>
</dbReference>
<dbReference type="EC" id="2.8.1.1" evidence="3"/>
<comment type="caution">
    <text evidence="3">The sequence shown here is derived from an EMBL/GenBank/DDBJ whole genome shotgun (WGS) entry which is preliminary data.</text>
</comment>
<dbReference type="PANTHER" id="PTHR45431">
    <property type="entry name" value="RHODANESE-LIKE DOMAIN-CONTAINING PROTEIN 15, CHLOROPLASTIC"/>
    <property type="match status" value="1"/>
</dbReference>